<name>A0ABU7Z251_9GAMM</name>
<comment type="caution">
    <text evidence="1">The sequence shown here is derived from an EMBL/GenBank/DDBJ whole genome shotgun (WGS) entry which is preliminary data.</text>
</comment>
<protein>
    <submittedName>
        <fullName evidence="1">Uncharacterized protein</fullName>
    </submittedName>
</protein>
<dbReference type="RefSeq" id="WP_332618379.1">
    <property type="nucleotide sequence ID" value="NZ_JAXGFP010000019.1"/>
</dbReference>
<gene>
    <name evidence="1" type="ORF">SNE34_14730</name>
</gene>
<dbReference type="Proteomes" id="UP001355056">
    <property type="component" value="Unassembled WGS sequence"/>
</dbReference>
<sequence length="235" mass="25881">MSLGLRLSKAITDSGEIAGFRYIRKRNAFVRKEPHGFSQFLWATYPTVVGDATGQHYSLIVGVRHDIVEDAVNQLGLIYGSDNQSATTTVDTPLEKFPLSAERQYSYFLPNSANEHDISAAASSIATSVENDLSGFYTRYASLQECAAGLNSKPTDRSHHLYNNLEPRMYRAIASAHLGRLPGFDSLLEQWQSAYLSTLPVSAHAKIQDRLCKLLDIMGVGPNNSFKPNPLRGSA</sequence>
<keyword evidence="2" id="KW-1185">Reference proteome</keyword>
<evidence type="ECO:0000313" key="2">
    <source>
        <dbReference type="Proteomes" id="UP001355056"/>
    </source>
</evidence>
<proteinExistence type="predicted"/>
<reference evidence="1 2" key="1">
    <citation type="journal article" date="2016" name="Int. J. Syst. Evol. Microbiol.">
        <title>Lysobacter erysipheiresistens sp. nov., an antagonist of powdery mildew, isolated from tobacco-cultivated soil.</title>
        <authorList>
            <person name="Xie B."/>
            <person name="Li T."/>
            <person name="Lin X."/>
            <person name="Wang C.J."/>
            <person name="Chen Y.J."/>
            <person name="Liu W.J."/>
            <person name="Zhao Z.W."/>
        </authorList>
    </citation>
    <scope>NUCLEOTIDE SEQUENCE [LARGE SCALE GENOMIC DNA]</scope>
    <source>
        <strain evidence="1 2">RS-LYSO-3</strain>
    </source>
</reference>
<dbReference type="EMBL" id="JAXGFP010000019">
    <property type="protein sequence ID" value="MEG3185253.1"/>
    <property type="molecule type" value="Genomic_DNA"/>
</dbReference>
<evidence type="ECO:0000313" key="1">
    <source>
        <dbReference type="EMBL" id="MEG3185253.1"/>
    </source>
</evidence>
<accession>A0ABU7Z251</accession>
<organism evidence="1 2">
    <name type="scientific">Novilysobacter erysipheiresistens</name>
    <dbReference type="NCBI Taxonomy" id="1749332"/>
    <lineage>
        <taxon>Bacteria</taxon>
        <taxon>Pseudomonadati</taxon>
        <taxon>Pseudomonadota</taxon>
        <taxon>Gammaproteobacteria</taxon>
        <taxon>Lysobacterales</taxon>
        <taxon>Lysobacteraceae</taxon>
        <taxon>Novilysobacter</taxon>
    </lineage>
</organism>